<dbReference type="Gene3D" id="3.40.1390.30">
    <property type="entry name" value="NIF3 (NGG1p interacting factor 3)-like"/>
    <property type="match status" value="2"/>
</dbReference>
<dbReference type="GO" id="GO:0005737">
    <property type="term" value="C:cytoplasm"/>
    <property type="evidence" value="ECO:0007669"/>
    <property type="project" value="TreeGrafter"/>
</dbReference>
<feature type="non-terminal residue" evidence="3">
    <location>
        <position position="1"/>
    </location>
</feature>
<protein>
    <submittedName>
        <fullName evidence="3">NGG1p interacting factor 3, NIF3</fullName>
    </submittedName>
</protein>
<name>J9GZI1_9ZZZZ</name>
<dbReference type="GO" id="GO:0046872">
    <property type="term" value="F:metal ion binding"/>
    <property type="evidence" value="ECO:0007669"/>
    <property type="project" value="UniProtKB-KW"/>
</dbReference>
<dbReference type="InterPro" id="IPR036069">
    <property type="entry name" value="DUF34/NIF3_sf"/>
</dbReference>
<sequence>WTCSAGVGRQSGSSEEIGWCTGAAQDDLLLAVDEGCELFFSGEISERTTYEAIENGVTYLAAGHHATERFGIQALGRHLQAVFPELQIEYFESNNIV</sequence>
<evidence type="ECO:0000313" key="3">
    <source>
        <dbReference type="EMBL" id="EJX06355.1"/>
    </source>
</evidence>
<evidence type="ECO:0000256" key="2">
    <source>
        <dbReference type="ARBA" id="ARBA00022723"/>
    </source>
</evidence>
<keyword evidence="2" id="KW-0479">Metal-binding</keyword>
<accession>J9GZI1</accession>
<comment type="similarity">
    <text evidence="1">Belongs to the GTP cyclohydrolase I type 2/NIF3 family.</text>
</comment>
<evidence type="ECO:0000256" key="1">
    <source>
        <dbReference type="ARBA" id="ARBA00006964"/>
    </source>
</evidence>
<dbReference type="AlphaFoldDB" id="J9GZI1"/>
<dbReference type="InterPro" id="IPR002678">
    <property type="entry name" value="DUF34/NIF3"/>
</dbReference>
<dbReference type="Pfam" id="PF01784">
    <property type="entry name" value="DUF34_NIF3"/>
    <property type="match status" value="1"/>
</dbReference>
<gene>
    <name evidence="3" type="ORF">EVA_05538</name>
</gene>
<organism evidence="3">
    <name type="scientific">gut metagenome</name>
    <dbReference type="NCBI Taxonomy" id="749906"/>
    <lineage>
        <taxon>unclassified sequences</taxon>
        <taxon>metagenomes</taxon>
        <taxon>organismal metagenomes</taxon>
    </lineage>
</organism>
<comment type="caution">
    <text evidence="3">The sequence shown here is derived from an EMBL/GenBank/DDBJ whole genome shotgun (WGS) entry which is preliminary data.</text>
</comment>
<proteinExistence type="inferred from homology"/>
<reference evidence="3" key="1">
    <citation type="journal article" date="2012" name="PLoS ONE">
        <title>Gene sets for utilization of primary and secondary nutrition supplies in the distal gut of endangered iberian lynx.</title>
        <authorList>
            <person name="Alcaide M."/>
            <person name="Messina E."/>
            <person name="Richter M."/>
            <person name="Bargiela R."/>
            <person name="Peplies J."/>
            <person name="Huws S.A."/>
            <person name="Newbold C.J."/>
            <person name="Golyshin P.N."/>
            <person name="Simon M.A."/>
            <person name="Lopez G."/>
            <person name="Yakimov M.M."/>
            <person name="Ferrer M."/>
        </authorList>
    </citation>
    <scope>NUCLEOTIDE SEQUENCE</scope>
</reference>
<dbReference type="PANTHER" id="PTHR13799">
    <property type="entry name" value="NGG1 INTERACTING FACTOR 3"/>
    <property type="match status" value="1"/>
</dbReference>
<dbReference type="SUPFAM" id="SSF102705">
    <property type="entry name" value="NIF3 (NGG1p interacting factor 3)-like"/>
    <property type="match status" value="1"/>
</dbReference>
<dbReference type="EMBL" id="AMCI01001188">
    <property type="protein sequence ID" value="EJX06355.1"/>
    <property type="molecule type" value="Genomic_DNA"/>
</dbReference>
<dbReference type="PANTHER" id="PTHR13799:SF14">
    <property type="entry name" value="GTP CYCLOHYDROLASE 1 TYPE 2 HOMOLOG"/>
    <property type="match status" value="1"/>
</dbReference>